<dbReference type="STRING" id="313596.RB2501_07935"/>
<evidence type="ECO:0008006" key="3">
    <source>
        <dbReference type="Google" id="ProtNLM"/>
    </source>
</evidence>
<dbReference type="KEGG" id="rbi:RB2501_07935"/>
<evidence type="ECO:0000313" key="1">
    <source>
        <dbReference type="EMBL" id="EAR16815.1"/>
    </source>
</evidence>
<reference evidence="1 2" key="1">
    <citation type="journal article" date="2009" name="J. Bacteriol.">
        <title>Complete genome sequence of Robiginitalea biformata HTCC2501.</title>
        <authorList>
            <person name="Oh H.M."/>
            <person name="Giovannoni S.J."/>
            <person name="Lee K."/>
            <person name="Ferriera S."/>
            <person name="Johnson J."/>
            <person name="Cho J.C."/>
        </authorList>
    </citation>
    <scope>NUCLEOTIDE SEQUENCE [LARGE SCALE GENOMIC DNA]</scope>
    <source>
        <strain evidence="2">ATCC BAA-864 / HTCC2501 / KCTC 12146</strain>
    </source>
</reference>
<keyword evidence="2" id="KW-1185">Reference proteome</keyword>
<gene>
    <name evidence="1" type="ordered locus">RB2501_07935</name>
</gene>
<organism evidence="1 2">
    <name type="scientific">Robiginitalea biformata (strain ATCC BAA-864 / DSM 15991 / KCTC 12146 / HTCC2501)</name>
    <dbReference type="NCBI Taxonomy" id="313596"/>
    <lineage>
        <taxon>Bacteria</taxon>
        <taxon>Pseudomonadati</taxon>
        <taxon>Bacteroidota</taxon>
        <taxon>Flavobacteriia</taxon>
        <taxon>Flavobacteriales</taxon>
        <taxon>Flavobacteriaceae</taxon>
        <taxon>Robiginitalea</taxon>
    </lineage>
</organism>
<dbReference type="EMBL" id="CP001712">
    <property type="protein sequence ID" value="EAR16815.1"/>
    <property type="molecule type" value="Genomic_DNA"/>
</dbReference>
<protein>
    <recommendedName>
        <fullName evidence="3">DUF3575 domain-containing protein</fullName>
    </recommendedName>
</protein>
<dbReference type="AlphaFoldDB" id="A4CIQ7"/>
<name>A4CIQ7_ROBBH</name>
<sequence length="197" mass="21854">MVSHRNFAFALKNGILFDLYPRKRMKQPLLLLMLLLGAGSLAAQAYPPFGPDHELKLNAGLFLATGAAELSYERFLGDDVSLGGTVYWDNDRYDYNGNFGIGPNLRAYFGYAPRSGFFAEAFGLYYKGEEEIASAPGTRVAERYNGFALGLGAGSKWTTRSQRFTLELYGGVGRSLNPEPYQEDFIFRAGLNIGVRF</sequence>
<accession>A4CIQ7</accession>
<dbReference type="eggNOG" id="ENOG5031KYR">
    <property type="taxonomic scope" value="Bacteria"/>
</dbReference>
<evidence type="ECO:0000313" key="2">
    <source>
        <dbReference type="Proteomes" id="UP000009049"/>
    </source>
</evidence>
<proteinExistence type="predicted"/>
<dbReference type="HOGENOM" id="CLU_119542_0_0_10"/>
<dbReference type="Proteomes" id="UP000009049">
    <property type="component" value="Chromosome"/>
</dbReference>